<sequence length="233" mass="26287">MACLGGEETFGRFVDNPFPAVLEKRLGKPCVNFGSLFCGVEALSTDPGVLNLVNQSDLCVLQVPDLLRQSNRFYRVHPRRNDRFLEPTADLLGLYPDVDFTEIHFVRHLLEQLSATEDARFEVVAQELREVWIRSTRDLIERIEPGAVLLWLHVQRQTGSHVDHIVPNADLIEQLRPLCADVVEVSVPVSARSDSLEDVMFGTLQQPIAEHMIGPSAHREIAEHLLIALRNLN</sequence>
<evidence type="ECO:0000313" key="3">
    <source>
        <dbReference type="Proteomes" id="UP000597886"/>
    </source>
</evidence>
<comment type="caution">
    <text evidence="2">The sequence shown here is derived from an EMBL/GenBank/DDBJ whole genome shotgun (WGS) entry which is preliminary data.</text>
</comment>
<name>A0AA90ZFZ5_9RHOB</name>
<dbReference type="Proteomes" id="UP000597886">
    <property type="component" value="Unassembled WGS sequence"/>
</dbReference>
<protein>
    <recommendedName>
        <fullName evidence="1">DUF6473 domain-containing protein</fullName>
    </recommendedName>
</protein>
<reference evidence="2" key="1">
    <citation type="submission" date="2019-12" db="EMBL/GenBank/DDBJ databases">
        <title>Ruegeria JWLKs population differentiation of coral mucus and skeleton niches.</title>
        <authorList>
            <person name="Luo D."/>
        </authorList>
    </citation>
    <scope>NUCLEOTIDE SEQUENCE</scope>
    <source>
        <strain evidence="2">HKCCD6181</strain>
    </source>
</reference>
<dbReference type="AlphaFoldDB" id="A0AA90ZFZ5"/>
<dbReference type="EMBL" id="WVRA01000003">
    <property type="protein sequence ID" value="NOE18599.1"/>
    <property type="molecule type" value="Genomic_DNA"/>
</dbReference>
<accession>A0AA90ZFZ5</accession>
<organism evidence="2 3">
    <name type="scientific">Ruegeria atlantica</name>
    <dbReference type="NCBI Taxonomy" id="81569"/>
    <lineage>
        <taxon>Bacteria</taxon>
        <taxon>Pseudomonadati</taxon>
        <taxon>Pseudomonadota</taxon>
        <taxon>Alphaproteobacteria</taxon>
        <taxon>Rhodobacterales</taxon>
        <taxon>Roseobacteraceae</taxon>
        <taxon>Ruegeria</taxon>
    </lineage>
</organism>
<proteinExistence type="predicted"/>
<dbReference type="InterPro" id="IPR045524">
    <property type="entry name" value="DUF6473"/>
</dbReference>
<evidence type="ECO:0000313" key="2">
    <source>
        <dbReference type="EMBL" id="NOE18599.1"/>
    </source>
</evidence>
<evidence type="ECO:0000259" key="1">
    <source>
        <dbReference type="Pfam" id="PF20078"/>
    </source>
</evidence>
<gene>
    <name evidence="2" type="ORF">GS634_10775</name>
</gene>
<feature type="domain" description="DUF6473" evidence="1">
    <location>
        <begin position="1"/>
        <end position="232"/>
    </location>
</feature>
<dbReference type="Pfam" id="PF20078">
    <property type="entry name" value="DUF6473"/>
    <property type="match status" value="1"/>
</dbReference>